<gene>
    <name evidence="2" type="ORF">BD311DRAFT_99111</name>
</gene>
<dbReference type="Proteomes" id="UP000292957">
    <property type="component" value="Unassembled WGS sequence"/>
</dbReference>
<evidence type="ECO:0000256" key="1">
    <source>
        <dbReference type="SAM" id="MobiDB-lite"/>
    </source>
</evidence>
<feature type="compositionally biased region" description="Basic and acidic residues" evidence="1">
    <location>
        <begin position="44"/>
        <end position="58"/>
    </location>
</feature>
<feature type="region of interest" description="Disordered" evidence="1">
    <location>
        <begin position="40"/>
        <end position="113"/>
    </location>
</feature>
<dbReference type="AlphaFoldDB" id="A0A4Q9MYE3"/>
<evidence type="ECO:0000313" key="2">
    <source>
        <dbReference type="EMBL" id="TBU31601.1"/>
    </source>
</evidence>
<feature type="compositionally biased region" description="Polar residues" evidence="1">
    <location>
        <begin position="61"/>
        <end position="78"/>
    </location>
</feature>
<sequence>MGHPRAGEAWVPSWKRMLRTIPMHPMDQRLTGRVFGPLRAARFRPQEHAANTRKDPRPSARRTSAAPSLAGSWQSSAAGRQRGRRLRDGPWPPTRRREFDGMQTPHGLRSKAG</sequence>
<organism evidence="2">
    <name type="scientific">Dichomitus squalens</name>
    <dbReference type="NCBI Taxonomy" id="114155"/>
    <lineage>
        <taxon>Eukaryota</taxon>
        <taxon>Fungi</taxon>
        <taxon>Dikarya</taxon>
        <taxon>Basidiomycota</taxon>
        <taxon>Agaricomycotina</taxon>
        <taxon>Agaricomycetes</taxon>
        <taxon>Polyporales</taxon>
        <taxon>Polyporaceae</taxon>
        <taxon>Dichomitus</taxon>
    </lineage>
</organism>
<reference evidence="2" key="1">
    <citation type="submission" date="2019-01" db="EMBL/GenBank/DDBJ databases">
        <title>Draft genome sequences of three monokaryotic isolates of the white-rot basidiomycete fungus Dichomitus squalens.</title>
        <authorList>
            <consortium name="DOE Joint Genome Institute"/>
            <person name="Lopez S.C."/>
            <person name="Andreopoulos B."/>
            <person name="Pangilinan J."/>
            <person name="Lipzen A."/>
            <person name="Riley R."/>
            <person name="Ahrendt S."/>
            <person name="Ng V."/>
            <person name="Barry K."/>
            <person name="Daum C."/>
            <person name="Grigoriev I.V."/>
            <person name="Hilden K.S."/>
            <person name="Makela M.R."/>
            <person name="de Vries R.P."/>
        </authorList>
    </citation>
    <scope>NUCLEOTIDE SEQUENCE [LARGE SCALE GENOMIC DNA]</scope>
    <source>
        <strain evidence="2">OM18370.1</strain>
    </source>
</reference>
<accession>A0A4Q9MYE3</accession>
<proteinExistence type="predicted"/>
<name>A0A4Q9MYE3_9APHY</name>
<dbReference type="EMBL" id="ML143398">
    <property type="protein sequence ID" value="TBU31601.1"/>
    <property type="molecule type" value="Genomic_DNA"/>
</dbReference>
<protein>
    <submittedName>
        <fullName evidence="2">Uncharacterized protein</fullName>
    </submittedName>
</protein>